<name>A0A9X2B438_9BACL</name>
<reference evidence="5" key="1">
    <citation type="submission" date="2022-04" db="EMBL/GenBank/DDBJ databases">
        <title>Paenibacillus mangrovi sp. nov., a novel endophytic bacterium isolated from bark of Kandelia candel.</title>
        <authorList>
            <person name="Tuo L."/>
        </authorList>
    </citation>
    <scope>NUCLEOTIDE SEQUENCE</scope>
    <source>
        <strain evidence="5">KQZ6P-2</strain>
    </source>
</reference>
<dbReference type="AlphaFoldDB" id="A0A9X2B438"/>
<evidence type="ECO:0000259" key="3">
    <source>
        <dbReference type="Pfam" id="PF02638"/>
    </source>
</evidence>
<evidence type="ECO:0000259" key="4">
    <source>
        <dbReference type="Pfam" id="PF07833"/>
    </source>
</evidence>
<evidence type="ECO:0000313" key="6">
    <source>
        <dbReference type="Proteomes" id="UP001139347"/>
    </source>
</evidence>
<feature type="chain" id="PRO_5040769602" evidence="2">
    <location>
        <begin position="30"/>
        <end position="523"/>
    </location>
</feature>
<dbReference type="InterPro" id="IPR017853">
    <property type="entry name" value="GH"/>
</dbReference>
<dbReference type="PANTHER" id="PTHR43405">
    <property type="entry name" value="GLYCOSYL HYDROLASE DIGH"/>
    <property type="match status" value="1"/>
</dbReference>
<evidence type="ECO:0000313" key="5">
    <source>
        <dbReference type="EMBL" id="MCJ8011207.1"/>
    </source>
</evidence>
<dbReference type="InterPro" id="IPR012854">
    <property type="entry name" value="Cu_amine_oxidase-like_N"/>
</dbReference>
<organism evidence="5 6">
    <name type="scientific">Paenibacillus mangrovi</name>
    <dbReference type="NCBI Taxonomy" id="2931978"/>
    <lineage>
        <taxon>Bacteria</taxon>
        <taxon>Bacillati</taxon>
        <taxon>Bacillota</taxon>
        <taxon>Bacilli</taxon>
        <taxon>Bacillales</taxon>
        <taxon>Paenibacillaceae</taxon>
        <taxon>Paenibacillus</taxon>
    </lineage>
</organism>
<dbReference type="Pfam" id="PF02638">
    <property type="entry name" value="GHL10"/>
    <property type="match status" value="1"/>
</dbReference>
<keyword evidence="6" id="KW-1185">Reference proteome</keyword>
<dbReference type="PANTHER" id="PTHR43405:SF1">
    <property type="entry name" value="GLYCOSYL HYDROLASE DIGH"/>
    <property type="match status" value="1"/>
</dbReference>
<dbReference type="Proteomes" id="UP001139347">
    <property type="component" value="Unassembled WGS sequence"/>
</dbReference>
<evidence type="ECO:0000256" key="1">
    <source>
        <dbReference type="ARBA" id="ARBA00022729"/>
    </source>
</evidence>
<keyword evidence="1 2" id="KW-0732">Signal</keyword>
<dbReference type="InterPro" id="IPR003790">
    <property type="entry name" value="GHL10"/>
</dbReference>
<dbReference type="SUPFAM" id="SSF55383">
    <property type="entry name" value="Copper amine oxidase, domain N"/>
    <property type="match status" value="1"/>
</dbReference>
<gene>
    <name evidence="5" type="ORF">MUG84_05530</name>
</gene>
<dbReference type="RefSeq" id="WP_244721554.1">
    <property type="nucleotide sequence ID" value="NZ_JALIRP010000002.1"/>
</dbReference>
<protein>
    <submittedName>
        <fullName evidence="5">Family 10 glycosylhydrolase</fullName>
    </submittedName>
</protein>
<comment type="caution">
    <text evidence="5">The sequence shown here is derived from an EMBL/GenBank/DDBJ whole genome shotgun (WGS) entry which is preliminary data.</text>
</comment>
<dbReference type="Gene3D" id="3.30.457.10">
    <property type="entry name" value="Copper amine oxidase-like, N-terminal domain"/>
    <property type="match status" value="1"/>
</dbReference>
<dbReference type="EMBL" id="JALIRP010000002">
    <property type="protein sequence ID" value="MCJ8011207.1"/>
    <property type="molecule type" value="Genomic_DNA"/>
</dbReference>
<evidence type="ECO:0000256" key="2">
    <source>
        <dbReference type="SAM" id="SignalP"/>
    </source>
</evidence>
<dbReference type="InterPro" id="IPR036582">
    <property type="entry name" value="Mao_N_sf"/>
</dbReference>
<sequence>MRFWKFHKWMTLALVFLLLLPVTSRSVQAETSKQSITITLDGNQINTDVAPYIIPKVNVTMVPLRVISEGIGASVDWQQATKTVNIAHDGTSMSLTNGKKTALVNGSSVNLDATVQITNGRVMVPIRFISENLGMQVLWNQQAKSIALLSDSYIPDPKQPQGLHGAWISTVTNLDWPSAKAVGNIDKQKQEFTTMLDKLKAMGINAVFVQVRPAGDAFYPSDLVPWSKYLTGTQGKDPGYDPLEFMIEETHKRGMQFHAWFNPFRASMDTDKSKLAANSVVNEHPDWIVPVNNQLIINPGIPEARQHIIDVIMEVVKKYDIDGVHLDDYFYPYSGTFNDDSTYKTYNTAGLSKADWRRDNVNKFVQQLGKSIHAAKPSVQFGISPFGVWRNKSTDPTGSDTRAGVTAYDTNYADVRTWIQNRWVDYVAPQIYWSMSFKAAQYDKLVDWWAAEVAGTGVDLYIGQAAYKLGTTEVGWQSSQEIINQLKYNEKYPDIKGNIFFRATNLINNPLGLIPALTAYYQQ</sequence>
<dbReference type="Pfam" id="PF07833">
    <property type="entry name" value="Cu_amine_oxidN1"/>
    <property type="match status" value="1"/>
</dbReference>
<proteinExistence type="predicted"/>
<accession>A0A9X2B438</accession>
<dbReference type="InterPro" id="IPR052177">
    <property type="entry name" value="Divisome_Glycosyl_Hydrolase"/>
</dbReference>
<feature type="domain" description="Copper amine oxidase-like N-terminal" evidence="4">
    <location>
        <begin position="40"/>
        <end position="147"/>
    </location>
</feature>
<feature type="signal peptide" evidence="2">
    <location>
        <begin position="1"/>
        <end position="29"/>
    </location>
</feature>
<feature type="domain" description="Glycosyl hydrolase-like 10" evidence="3">
    <location>
        <begin position="163"/>
        <end position="472"/>
    </location>
</feature>
<dbReference type="SUPFAM" id="SSF51445">
    <property type="entry name" value="(Trans)glycosidases"/>
    <property type="match status" value="1"/>
</dbReference>
<dbReference type="Gene3D" id="3.20.20.80">
    <property type="entry name" value="Glycosidases"/>
    <property type="match status" value="1"/>
</dbReference>